<reference evidence="8" key="2">
    <citation type="submission" date="2020-08" db="EMBL/GenBank/DDBJ databases">
        <authorList>
            <person name="Kikuchi T."/>
        </authorList>
    </citation>
    <scope>NUCLEOTIDE SEQUENCE</scope>
    <source>
        <strain evidence="7">Ka4C1</strain>
    </source>
</reference>
<evidence type="ECO:0000256" key="3">
    <source>
        <dbReference type="ARBA" id="ARBA00012663"/>
    </source>
</evidence>
<dbReference type="EMBL" id="CAJFDI010000006">
    <property type="protein sequence ID" value="CAD5235386.1"/>
    <property type="molecule type" value="Genomic_DNA"/>
</dbReference>
<reference evidence="11" key="1">
    <citation type="submission" date="2016-11" db="UniProtKB">
        <authorList>
            <consortium name="WormBaseParasite"/>
        </authorList>
    </citation>
    <scope>IDENTIFICATION</scope>
</reference>
<dbReference type="GO" id="GO:0006689">
    <property type="term" value="P:ganglioside catabolic process"/>
    <property type="evidence" value="ECO:0007669"/>
    <property type="project" value="TreeGrafter"/>
</dbReference>
<feature type="active site" description="Proton donor" evidence="5">
    <location>
        <position position="55"/>
    </location>
</feature>
<evidence type="ECO:0000313" key="9">
    <source>
        <dbReference type="Proteomes" id="UP000095284"/>
    </source>
</evidence>
<evidence type="ECO:0000313" key="11">
    <source>
        <dbReference type="WBParaSite" id="BXY_1024000.1"/>
    </source>
</evidence>
<dbReference type="PANTHER" id="PTHR22600">
    <property type="entry name" value="BETA-HEXOSAMINIDASE"/>
    <property type="match status" value="1"/>
</dbReference>
<dbReference type="InterPro" id="IPR017853">
    <property type="entry name" value="GH"/>
</dbReference>
<dbReference type="AlphaFoldDB" id="A0A1I7SB43"/>
<evidence type="ECO:0000256" key="5">
    <source>
        <dbReference type="PIRSR" id="PIRSR625705-1"/>
    </source>
</evidence>
<organism evidence="9 11">
    <name type="scientific">Bursaphelenchus xylophilus</name>
    <name type="common">Pinewood nematode worm</name>
    <name type="synonym">Aphelenchoides xylophilus</name>
    <dbReference type="NCBI Taxonomy" id="6326"/>
    <lineage>
        <taxon>Eukaryota</taxon>
        <taxon>Metazoa</taxon>
        <taxon>Ecdysozoa</taxon>
        <taxon>Nematoda</taxon>
        <taxon>Chromadorea</taxon>
        <taxon>Rhabditida</taxon>
        <taxon>Tylenchina</taxon>
        <taxon>Tylenchomorpha</taxon>
        <taxon>Aphelenchoidea</taxon>
        <taxon>Aphelenchoididae</taxon>
        <taxon>Bursaphelenchus</taxon>
    </lineage>
</organism>
<evidence type="ECO:0000313" key="8">
    <source>
        <dbReference type="EMBL" id="CAG9131733.1"/>
    </source>
</evidence>
<evidence type="ECO:0000313" key="10">
    <source>
        <dbReference type="Proteomes" id="UP000659654"/>
    </source>
</evidence>
<dbReference type="EMBL" id="CAJFCV020000006">
    <property type="protein sequence ID" value="CAG9131733.1"/>
    <property type="molecule type" value="Genomic_DNA"/>
</dbReference>
<dbReference type="InterPro" id="IPR015883">
    <property type="entry name" value="Glyco_hydro_20_cat"/>
</dbReference>
<dbReference type="PRINTS" id="PR00738">
    <property type="entry name" value="GLHYDRLASE20"/>
</dbReference>
<dbReference type="PANTHER" id="PTHR22600:SF21">
    <property type="entry name" value="BETA-HEXOSAMINIDASE A"/>
    <property type="match status" value="1"/>
</dbReference>
<evidence type="ECO:0000259" key="6">
    <source>
        <dbReference type="Pfam" id="PF00728"/>
    </source>
</evidence>
<keyword evidence="10" id="KW-1185">Reference proteome</keyword>
<dbReference type="GO" id="GO:0005975">
    <property type="term" value="P:carbohydrate metabolic process"/>
    <property type="evidence" value="ECO:0007669"/>
    <property type="project" value="InterPro"/>
</dbReference>
<dbReference type="Proteomes" id="UP000582659">
    <property type="component" value="Unassembled WGS sequence"/>
</dbReference>
<accession>A0A1I7SB43</accession>
<dbReference type="GO" id="GO:0004563">
    <property type="term" value="F:beta-N-acetylhexosaminidase activity"/>
    <property type="evidence" value="ECO:0007669"/>
    <property type="project" value="UniProtKB-EC"/>
</dbReference>
<dbReference type="WBParaSite" id="BXY_1024000.1">
    <property type="protein sequence ID" value="BXY_1024000.1"/>
    <property type="gene ID" value="BXY_1024000"/>
</dbReference>
<dbReference type="SMR" id="A0A1I7SB43"/>
<dbReference type="InterPro" id="IPR025705">
    <property type="entry name" value="Beta_hexosaminidase_sua/sub"/>
</dbReference>
<dbReference type="GO" id="GO:0030203">
    <property type="term" value="P:glycosaminoglycan metabolic process"/>
    <property type="evidence" value="ECO:0007669"/>
    <property type="project" value="TreeGrafter"/>
</dbReference>
<comment type="similarity">
    <text evidence="2">Belongs to the glycosyl hydrolase 20 family.</text>
</comment>
<sequence>MGSWLGQPGLLAECGATKSNIIDPSRQENYEFLKEFFTEVVQLFPDEYIHLGGDEVSAYVECWTNNPKIMNWAENLGLNSTRGIEEYYIERLINIITEITGELNISRTILLWEEAVYNMQKKYPNVIAIPWYRYDSMTKTTKLGYPSINAACYYINYLMRPKADWREQGIAPQYGDFYHCHPKDYVYQGKEELNLGGIATMWGEYEDKNNLESDLWPRAATVAEKLWSPYEKTQDPIPAIPRLHRLRCRMNWRGYRASPTDGPDYCAF</sequence>
<name>A0A1I7SB43_BURXY</name>
<dbReference type="EC" id="3.2.1.52" evidence="3"/>
<gene>
    <name evidence="7" type="ORF">BXYJ_LOCUS15477</name>
</gene>
<dbReference type="eggNOG" id="KOG2499">
    <property type="taxonomic scope" value="Eukaryota"/>
</dbReference>
<evidence type="ECO:0000256" key="1">
    <source>
        <dbReference type="ARBA" id="ARBA00001231"/>
    </source>
</evidence>
<proteinExistence type="inferred from homology"/>
<dbReference type="SUPFAM" id="SSF51445">
    <property type="entry name" value="(Trans)glycosidases"/>
    <property type="match status" value="1"/>
</dbReference>
<dbReference type="Gene3D" id="3.20.20.80">
    <property type="entry name" value="Glycosidases"/>
    <property type="match status" value="1"/>
</dbReference>
<keyword evidence="4" id="KW-0378">Hydrolase</keyword>
<feature type="domain" description="Glycoside hydrolase family 20 catalytic" evidence="6">
    <location>
        <begin position="15"/>
        <end position="229"/>
    </location>
</feature>
<dbReference type="OrthoDB" id="428480at2759"/>
<dbReference type="GO" id="GO:0005764">
    <property type="term" value="C:lysosome"/>
    <property type="evidence" value="ECO:0007669"/>
    <property type="project" value="TreeGrafter"/>
</dbReference>
<dbReference type="Proteomes" id="UP000095284">
    <property type="component" value="Unplaced"/>
</dbReference>
<dbReference type="GO" id="GO:0016020">
    <property type="term" value="C:membrane"/>
    <property type="evidence" value="ECO:0007669"/>
    <property type="project" value="TreeGrafter"/>
</dbReference>
<dbReference type="Proteomes" id="UP000659654">
    <property type="component" value="Unassembled WGS sequence"/>
</dbReference>
<dbReference type="Pfam" id="PF00728">
    <property type="entry name" value="Glyco_hydro_20"/>
    <property type="match status" value="1"/>
</dbReference>
<comment type="catalytic activity">
    <reaction evidence="1">
        <text>Hydrolysis of terminal non-reducing N-acetyl-D-hexosamine residues in N-acetyl-beta-D-hexosaminides.</text>
        <dbReference type="EC" id="3.2.1.52"/>
    </reaction>
</comment>
<evidence type="ECO:0000256" key="4">
    <source>
        <dbReference type="ARBA" id="ARBA00022801"/>
    </source>
</evidence>
<protein>
    <recommendedName>
        <fullName evidence="3">beta-N-acetylhexosaminidase</fullName>
        <ecNumber evidence="3">3.2.1.52</ecNumber>
    </recommendedName>
</protein>
<evidence type="ECO:0000256" key="2">
    <source>
        <dbReference type="ARBA" id="ARBA00006285"/>
    </source>
</evidence>
<evidence type="ECO:0000313" key="7">
    <source>
        <dbReference type="EMBL" id="CAD5235386.1"/>
    </source>
</evidence>